<reference evidence="3 4" key="1">
    <citation type="submission" date="2017-06" db="EMBL/GenBank/DDBJ databases">
        <authorList>
            <person name="Kim H.J."/>
            <person name="Triplett B.A."/>
        </authorList>
    </citation>
    <scope>NUCLEOTIDE SEQUENCE [LARGE SCALE GENOMIC DNA]</scope>
    <source>
        <strain evidence="3 4">DSM 29339</strain>
    </source>
</reference>
<evidence type="ECO:0000259" key="2">
    <source>
        <dbReference type="Pfam" id="PF11977"/>
    </source>
</evidence>
<dbReference type="AlphaFoldDB" id="A0A239IPQ3"/>
<keyword evidence="4" id="KW-1185">Reference proteome</keyword>
<evidence type="ECO:0000313" key="3">
    <source>
        <dbReference type="EMBL" id="SNS95537.1"/>
    </source>
</evidence>
<dbReference type="Pfam" id="PF11977">
    <property type="entry name" value="RNase_Zc3h12a"/>
    <property type="match status" value="1"/>
</dbReference>
<keyword evidence="1" id="KW-0472">Membrane</keyword>
<keyword evidence="1" id="KW-0812">Transmembrane</keyword>
<feature type="domain" description="RNase NYN" evidence="2">
    <location>
        <begin position="60"/>
        <end position="169"/>
    </location>
</feature>
<gene>
    <name evidence="3" type="ORF">SAMN05421757_104492</name>
</gene>
<sequence length="189" mass="21114">MILPFILFALSVSMLAVSYLFADLADLFLLAVPATLASLWLLLSTGLRRWREGPRAPAGPVVIDGSNVMHWRDETPQMDTLREVIRHLSDRGFKAGVVFDANAGYKLAGKYLDERALARRLSLPRDNVIVVDKGTPADPILLEVARDLGARVVSNDQFRDWAFDHPEIREPGHLIRGGYRNGKLWLDIG</sequence>
<dbReference type="RefSeq" id="WP_089233552.1">
    <property type="nucleotide sequence ID" value="NZ_FZOY01000004.1"/>
</dbReference>
<dbReference type="Proteomes" id="UP000198426">
    <property type="component" value="Unassembled WGS sequence"/>
</dbReference>
<dbReference type="EMBL" id="FZOY01000004">
    <property type="protein sequence ID" value="SNS95537.1"/>
    <property type="molecule type" value="Genomic_DNA"/>
</dbReference>
<proteinExistence type="predicted"/>
<accession>A0A239IPQ3</accession>
<evidence type="ECO:0000256" key="1">
    <source>
        <dbReference type="SAM" id="Phobius"/>
    </source>
</evidence>
<dbReference type="OrthoDB" id="5196680at2"/>
<name>A0A239IPQ3_9RHOB</name>
<keyword evidence="1" id="KW-1133">Transmembrane helix</keyword>
<dbReference type="InterPro" id="IPR021869">
    <property type="entry name" value="RNase_Zc3h12_NYN"/>
</dbReference>
<organism evidence="3 4">
    <name type="scientific">Tropicimonas sediminicola</name>
    <dbReference type="NCBI Taxonomy" id="1031541"/>
    <lineage>
        <taxon>Bacteria</taxon>
        <taxon>Pseudomonadati</taxon>
        <taxon>Pseudomonadota</taxon>
        <taxon>Alphaproteobacteria</taxon>
        <taxon>Rhodobacterales</taxon>
        <taxon>Roseobacteraceae</taxon>
        <taxon>Tropicimonas</taxon>
    </lineage>
</organism>
<protein>
    <submittedName>
        <fullName evidence="3">Zc3h12a-like Ribonuclease NYN domain-containing protein</fullName>
    </submittedName>
</protein>
<feature type="transmembrane region" description="Helical" evidence="1">
    <location>
        <begin position="28"/>
        <end position="47"/>
    </location>
</feature>
<dbReference type="Gene3D" id="3.40.50.11980">
    <property type="match status" value="1"/>
</dbReference>
<evidence type="ECO:0000313" key="4">
    <source>
        <dbReference type="Proteomes" id="UP000198426"/>
    </source>
</evidence>